<comment type="caution">
    <text evidence="3">The sequence shown here is derived from an EMBL/GenBank/DDBJ whole genome shotgun (WGS) entry which is preliminary data.</text>
</comment>
<dbReference type="InterPro" id="IPR026983">
    <property type="entry name" value="DHC"/>
</dbReference>
<evidence type="ECO:0000313" key="4">
    <source>
        <dbReference type="Proteomes" id="UP000654075"/>
    </source>
</evidence>
<dbReference type="Pfam" id="PF12774">
    <property type="entry name" value="AAA_6"/>
    <property type="match status" value="1"/>
</dbReference>
<name>A0A813FTV3_POLGL</name>
<reference evidence="3" key="1">
    <citation type="submission" date="2021-02" db="EMBL/GenBank/DDBJ databases">
        <authorList>
            <person name="Dougan E. K."/>
            <person name="Rhodes N."/>
            <person name="Thang M."/>
            <person name="Chan C."/>
        </authorList>
    </citation>
    <scope>NUCLEOTIDE SEQUENCE</scope>
</reference>
<feature type="region of interest" description="Disordered" evidence="1">
    <location>
        <begin position="410"/>
        <end position="432"/>
    </location>
</feature>
<gene>
    <name evidence="3" type="ORF">PGLA1383_LOCUS33881</name>
</gene>
<dbReference type="SUPFAM" id="SSF52540">
    <property type="entry name" value="P-loop containing nucleoside triphosphate hydrolases"/>
    <property type="match status" value="1"/>
</dbReference>
<evidence type="ECO:0000259" key="2">
    <source>
        <dbReference type="Pfam" id="PF12774"/>
    </source>
</evidence>
<evidence type="ECO:0000313" key="3">
    <source>
        <dbReference type="EMBL" id="CAE8616178.1"/>
    </source>
</evidence>
<keyword evidence="4" id="KW-1185">Reference proteome</keyword>
<dbReference type="Proteomes" id="UP000654075">
    <property type="component" value="Unassembled WGS sequence"/>
</dbReference>
<sequence>LFSTAARSGLGLTAMQSQPVLPPLLQLWQPPSLLKGSRSPWSCTEKGCRVAQGRLSRWSLLGWRERPLVSDVSDEPTPSSSSSSSSTLVFAGLGAGLALYSWSHTQGLRRQGRRLRRQAVSWAVPQAPAQATFVEPEELQCSWQASLSPWSVPKGDASGALVSRLLEAVARLMLLEHSSIHAQVSSRVGQLARGGINGALLGGEAWRTPLGLTAREIQVFVPDSARLDYRALLRGKLALKEPTRGLTEIVFDEADFANFLVYPQIAAMTLSASGPFTFTKEGVEIDSVSHTVTFHGIHHGRKVVAVLNTTCMSGSWIPIVQVLSGVPDPQDVLCLERSLSDFFRTLTIDLAGLKLHLKAGASSEAMWSFFTALGSLNATDPDLLSLSSLDEKPIGPTDLAGSSEVAQCEERAGTPVRPPEMAGADEVTQSMRDRQWKEPEKWTLTIRQFNLVVDHCKSLPAYLKIKTEKGFINLYDLNKICVTPWTVALEQFYLDYDIGTGTPVWFCVFANYQPHDGVGPSIAEQLAMEPFTNVIQSKHLQAEFGGLGMCAVHTTKEDLYDRLWCVHEVDAALAQNIEVRAAMSKQYAQETIRRIRVFVEEGCNEESCLRAAGINVNTCKAKCGWPDDERMLITIVMEMGGFDRLDAVVAAFRRASLPADVLKLLDAAALVDRLERACHRVKSLVQQKAYRAEAVLEDISQLSAALDSCKGLEQMFQKPPKRLLHCAKEAETVIAQKHLYLRRCAMWDSSNEQLNTIPRRLRFTQMMDSVVKTKTGVHCLGSTVKSGISHQQVLDEIRTLKANVVRACRGTSTKAWRQQLVNMLNLLQEQEDTVESLLAIPNLAERSARWNAEARFYENKLGFIDCRCGEFTVPVGNNFQTPSDLLVVSDYARACRRSIIQAMVEGQVWLGIGRGGTGKTATASAVSSLLGREPIVLKNSHFASNHSTGRYWELIFEKASAHHPKDVVIVHQAHLLPEQVLRRVVEAAKKAEVQLCLTAPRDLPWGSEFVRQAVGLIPLVAVARLTLAAAGFEAYHLLATGLEKFLKDCKVRLSRQVHYTWGFHFQKSFIKLCANACRREGILGDAKSEVNETARMLLQRCLPRLVEQDRAEFQGLISKYFGVVLQPGSMPSLSSTTSMLKSELAEHHAVVLLPVKEEDEQACLSHLNATAAADGIEMFRVCMAGPSSDLNAGVGGVSDFLFFLACALRSALNAKKSWIVVVCEKLEYQDTTEYFRCIESLMDDDMLLNLPSGERVLLPGEARIILLMKGSVSEEASAAIMAKCCGIIWVDDQRKDW</sequence>
<feature type="domain" description="Dynein heavy chain hydrolytic ATP-binding dynein motor region" evidence="2">
    <location>
        <begin position="1021"/>
        <end position="1135"/>
    </location>
</feature>
<dbReference type="GO" id="GO:0005524">
    <property type="term" value="F:ATP binding"/>
    <property type="evidence" value="ECO:0007669"/>
    <property type="project" value="InterPro"/>
</dbReference>
<organism evidence="3 4">
    <name type="scientific">Polarella glacialis</name>
    <name type="common">Dinoflagellate</name>
    <dbReference type="NCBI Taxonomy" id="89957"/>
    <lineage>
        <taxon>Eukaryota</taxon>
        <taxon>Sar</taxon>
        <taxon>Alveolata</taxon>
        <taxon>Dinophyceae</taxon>
        <taxon>Suessiales</taxon>
        <taxon>Suessiaceae</taxon>
        <taxon>Polarella</taxon>
    </lineage>
</organism>
<dbReference type="GO" id="GO:0051959">
    <property type="term" value="F:dynein light intermediate chain binding"/>
    <property type="evidence" value="ECO:0007669"/>
    <property type="project" value="InterPro"/>
</dbReference>
<dbReference type="GO" id="GO:0045505">
    <property type="term" value="F:dynein intermediate chain binding"/>
    <property type="evidence" value="ECO:0007669"/>
    <property type="project" value="InterPro"/>
</dbReference>
<dbReference type="GO" id="GO:0030286">
    <property type="term" value="C:dynein complex"/>
    <property type="evidence" value="ECO:0007669"/>
    <property type="project" value="InterPro"/>
</dbReference>
<proteinExistence type="predicted"/>
<dbReference type="EMBL" id="CAJNNV010025807">
    <property type="protein sequence ID" value="CAE8616178.1"/>
    <property type="molecule type" value="Genomic_DNA"/>
</dbReference>
<dbReference type="InterPro" id="IPR043157">
    <property type="entry name" value="Dynein_AAA1S"/>
</dbReference>
<feature type="non-terminal residue" evidence="3">
    <location>
        <position position="1297"/>
    </location>
</feature>
<accession>A0A813FTV3</accession>
<dbReference type="InterPro" id="IPR027417">
    <property type="entry name" value="P-loop_NTPase"/>
</dbReference>
<protein>
    <recommendedName>
        <fullName evidence="2">Dynein heavy chain hydrolytic ATP-binding dynein motor region domain-containing protein</fullName>
    </recommendedName>
</protein>
<dbReference type="Gene3D" id="1.10.8.710">
    <property type="match status" value="1"/>
</dbReference>
<dbReference type="GO" id="GO:0007018">
    <property type="term" value="P:microtubule-based movement"/>
    <property type="evidence" value="ECO:0007669"/>
    <property type="project" value="InterPro"/>
</dbReference>
<evidence type="ECO:0000256" key="1">
    <source>
        <dbReference type="SAM" id="MobiDB-lite"/>
    </source>
</evidence>
<dbReference type="PANTHER" id="PTHR45703">
    <property type="entry name" value="DYNEIN HEAVY CHAIN"/>
    <property type="match status" value="1"/>
</dbReference>
<dbReference type="InterPro" id="IPR035699">
    <property type="entry name" value="AAA_6"/>
</dbReference>